<keyword evidence="2" id="KW-0812">Transmembrane</keyword>
<dbReference type="STRING" id="71999.KPaMU14_07285"/>
<dbReference type="Pfam" id="PF11239">
    <property type="entry name" value="DUF3040"/>
    <property type="match status" value="1"/>
</dbReference>
<keyword evidence="4" id="KW-1185">Reference proteome</keyword>
<evidence type="ECO:0000256" key="2">
    <source>
        <dbReference type="SAM" id="Phobius"/>
    </source>
</evidence>
<protein>
    <submittedName>
        <fullName evidence="3">Membrane protein</fullName>
    </submittedName>
</protein>
<dbReference type="AlphaFoldDB" id="M2XUE9"/>
<feature type="transmembrane region" description="Helical" evidence="2">
    <location>
        <begin position="42"/>
        <end position="60"/>
    </location>
</feature>
<name>M2XUE9_9MICC</name>
<reference evidence="3 4" key="1">
    <citation type="journal article" date="2014" name="Genome Announc.">
        <title>Draft Genome Sequence of Kocuria palustris PEL.</title>
        <authorList>
            <person name="Sharma G."/>
            <person name="Khatri I."/>
            <person name="Subramanian S."/>
        </authorList>
    </citation>
    <scope>NUCLEOTIDE SEQUENCE [LARGE SCALE GENOMIC DNA]</scope>
    <source>
        <strain evidence="3 4">PEL</strain>
    </source>
</reference>
<comment type="caution">
    <text evidence="3">The sequence shown here is derived from an EMBL/GenBank/DDBJ whole genome shotgun (WGS) entry which is preliminary data.</text>
</comment>
<gene>
    <name evidence="3" type="ORF">C884_00405</name>
</gene>
<accession>M2XUE9</accession>
<evidence type="ECO:0000256" key="1">
    <source>
        <dbReference type="SAM" id="MobiDB-lite"/>
    </source>
</evidence>
<dbReference type="RefSeq" id="WP_006214824.1">
    <property type="nucleotide sequence ID" value="NZ_ANHZ02000014.1"/>
</dbReference>
<dbReference type="Proteomes" id="UP000009877">
    <property type="component" value="Unassembled WGS sequence"/>
</dbReference>
<evidence type="ECO:0000313" key="4">
    <source>
        <dbReference type="Proteomes" id="UP000009877"/>
    </source>
</evidence>
<feature type="compositionally biased region" description="Low complexity" evidence="1">
    <location>
        <begin position="90"/>
        <end position="116"/>
    </location>
</feature>
<evidence type="ECO:0000313" key="3">
    <source>
        <dbReference type="EMBL" id="EME36418.1"/>
    </source>
</evidence>
<keyword evidence="2" id="KW-1133">Transmembrane helix</keyword>
<feature type="compositionally biased region" description="Basic and acidic residues" evidence="1">
    <location>
        <begin position="121"/>
        <end position="132"/>
    </location>
</feature>
<dbReference type="InterPro" id="IPR021401">
    <property type="entry name" value="DUF3040"/>
</dbReference>
<dbReference type="EMBL" id="ANHZ02000014">
    <property type="protein sequence ID" value="EME36418.1"/>
    <property type="molecule type" value="Genomic_DNA"/>
</dbReference>
<keyword evidence="2" id="KW-0472">Membrane</keyword>
<feature type="transmembrane region" description="Helical" evidence="2">
    <location>
        <begin position="66"/>
        <end position="83"/>
    </location>
</feature>
<sequence length="132" mass="14085">MALSEREQQLLAQLEQQLNAEDPQFVSQMDSRPVKPTFSTRALVLGAVIGVVGLGIVVGGVALDSILMGVLGFLIMSFGVYWASTRSSGAKEAGESSSSRGGAKAKPAAAKKPQSSFMRNLENRWDERRNGS</sequence>
<organism evidence="3 4">
    <name type="scientific">Kocuria palustris PEL</name>
    <dbReference type="NCBI Taxonomy" id="1236550"/>
    <lineage>
        <taxon>Bacteria</taxon>
        <taxon>Bacillati</taxon>
        <taxon>Actinomycetota</taxon>
        <taxon>Actinomycetes</taxon>
        <taxon>Micrococcales</taxon>
        <taxon>Micrococcaceae</taxon>
        <taxon>Kocuria</taxon>
    </lineage>
</organism>
<feature type="region of interest" description="Disordered" evidence="1">
    <location>
        <begin position="90"/>
        <end position="132"/>
    </location>
</feature>
<proteinExistence type="predicted"/>